<evidence type="ECO:0000313" key="2">
    <source>
        <dbReference type="EMBL" id="MBD1599855.1"/>
    </source>
</evidence>
<reference evidence="2 3" key="1">
    <citation type="journal article" date="2020" name="Insects">
        <title>Bacteria Belonging to Pseudomonas typographi sp. nov. from the Bark Beetle Ips typographus Have Genomic Potential to Aid in the Host Ecology.</title>
        <authorList>
            <person name="Peral-Aranega E."/>
            <person name="Saati-Santamaria Z."/>
            <person name="Kolarik M."/>
            <person name="Rivas R."/>
            <person name="Garcia-Fraile P."/>
        </authorList>
    </citation>
    <scope>NUCLEOTIDE SEQUENCE [LARGE SCALE GENOMIC DNA]</scope>
    <source>
        <strain evidence="2 3">CA3A</strain>
    </source>
</reference>
<dbReference type="NCBIfam" id="TIGR02459">
    <property type="entry name" value="CbtB"/>
    <property type="match status" value="1"/>
</dbReference>
<evidence type="ECO:0000256" key="1">
    <source>
        <dbReference type="SAM" id="Phobius"/>
    </source>
</evidence>
<accession>A0ABR7Z2Y1</accession>
<keyword evidence="1" id="KW-0472">Membrane</keyword>
<gene>
    <name evidence="2" type="ORF">HAQ05_14235</name>
</gene>
<dbReference type="InterPro" id="IPR012667">
    <property type="entry name" value="CbtB_put"/>
</dbReference>
<sequence>MTYYTRHSSTHAHTDLSVVARVTQLGMAALLGLFIVGMVGFAHIEAVHNAAHDVRHSLAFPCH</sequence>
<feature type="transmembrane region" description="Helical" evidence="1">
    <location>
        <begin position="25"/>
        <end position="47"/>
    </location>
</feature>
<dbReference type="RefSeq" id="WP_190421662.1">
    <property type="nucleotide sequence ID" value="NZ_JAAOCA010000016.1"/>
</dbReference>
<keyword evidence="1" id="KW-1133">Transmembrane helix</keyword>
<dbReference type="Proteomes" id="UP000805841">
    <property type="component" value="Unassembled WGS sequence"/>
</dbReference>
<evidence type="ECO:0000313" key="3">
    <source>
        <dbReference type="Proteomes" id="UP000805841"/>
    </source>
</evidence>
<dbReference type="EMBL" id="JAAOCA010000016">
    <property type="protein sequence ID" value="MBD1599855.1"/>
    <property type="molecule type" value="Genomic_DNA"/>
</dbReference>
<proteinExistence type="predicted"/>
<dbReference type="Pfam" id="PF09489">
    <property type="entry name" value="CbtB"/>
    <property type="match status" value="1"/>
</dbReference>
<comment type="caution">
    <text evidence="2">The sequence shown here is derived from an EMBL/GenBank/DDBJ whole genome shotgun (WGS) entry which is preliminary data.</text>
</comment>
<name>A0ABR7Z2Y1_9PSED</name>
<keyword evidence="1" id="KW-0812">Transmembrane</keyword>
<protein>
    <submittedName>
        <fullName evidence="2">CbtB-domain containing protein</fullName>
    </submittedName>
</protein>
<keyword evidence="3" id="KW-1185">Reference proteome</keyword>
<organism evidence="2 3">
    <name type="scientific">Pseudomonas typographi</name>
    <dbReference type="NCBI Taxonomy" id="2715964"/>
    <lineage>
        <taxon>Bacteria</taxon>
        <taxon>Pseudomonadati</taxon>
        <taxon>Pseudomonadota</taxon>
        <taxon>Gammaproteobacteria</taxon>
        <taxon>Pseudomonadales</taxon>
        <taxon>Pseudomonadaceae</taxon>
        <taxon>Pseudomonas</taxon>
    </lineage>
</organism>